<reference evidence="2" key="1">
    <citation type="submission" date="2018-02" db="EMBL/GenBank/DDBJ databases">
        <title>Genome sequence of Desulfocucumis palustris strain NAW-5.</title>
        <authorList>
            <person name="Watanabe M."/>
            <person name="Kojima H."/>
            <person name="Fukui M."/>
        </authorList>
    </citation>
    <scope>NUCLEOTIDE SEQUENCE [LARGE SCALE GENOMIC DNA]</scope>
    <source>
        <strain evidence="2">NAW-5</strain>
    </source>
</reference>
<dbReference type="AlphaFoldDB" id="A0A2L2XCR0"/>
<organism evidence="1 2">
    <name type="scientific">Desulfocucumis palustris</name>
    <dbReference type="NCBI Taxonomy" id="1898651"/>
    <lineage>
        <taxon>Bacteria</taxon>
        <taxon>Bacillati</taxon>
        <taxon>Bacillota</taxon>
        <taxon>Clostridia</taxon>
        <taxon>Eubacteriales</taxon>
        <taxon>Desulfocucumaceae</taxon>
        <taxon>Desulfocucumis</taxon>
    </lineage>
</organism>
<protein>
    <submittedName>
        <fullName evidence="1">Uncharacterized protein</fullName>
    </submittedName>
</protein>
<proteinExistence type="predicted"/>
<gene>
    <name evidence="1" type="ORF">DCCM_3239</name>
</gene>
<evidence type="ECO:0000313" key="2">
    <source>
        <dbReference type="Proteomes" id="UP000239549"/>
    </source>
</evidence>
<dbReference type="EMBL" id="BFAV01000127">
    <property type="protein sequence ID" value="GBF34127.1"/>
    <property type="molecule type" value="Genomic_DNA"/>
</dbReference>
<evidence type="ECO:0000313" key="1">
    <source>
        <dbReference type="EMBL" id="GBF34127.1"/>
    </source>
</evidence>
<accession>A0A2L2XCR0</accession>
<comment type="caution">
    <text evidence="1">The sequence shown here is derived from an EMBL/GenBank/DDBJ whole genome shotgun (WGS) entry which is preliminary data.</text>
</comment>
<keyword evidence="2" id="KW-1185">Reference proteome</keyword>
<dbReference type="Proteomes" id="UP000239549">
    <property type="component" value="Unassembled WGS sequence"/>
</dbReference>
<sequence>MVAEIAEDSFTVNTTDDIWPHPKTGKPWGGCSWILLWDKLEEFKNVETG</sequence>
<name>A0A2L2XCR0_9FIRM</name>